<evidence type="ECO:0000313" key="3">
    <source>
        <dbReference type="Proteomes" id="UP001642409"/>
    </source>
</evidence>
<comment type="caution">
    <text evidence="1">The sequence shown here is derived from an EMBL/GenBank/DDBJ whole genome shotgun (WGS) entry which is preliminary data.</text>
</comment>
<accession>A0AA86U7D4</accession>
<name>A0AA86U7D4_9EUKA</name>
<evidence type="ECO:0000313" key="1">
    <source>
        <dbReference type="EMBL" id="CAI9945775.1"/>
    </source>
</evidence>
<organism evidence="1">
    <name type="scientific">Hexamita inflata</name>
    <dbReference type="NCBI Taxonomy" id="28002"/>
    <lineage>
        <taxon>Eukaryota</taxon>
        <taxon>Metamonada</taxon>
        <taxon>Diplomonadida</taxon>
        <taxon>Hexamitidae</taxon>
        <taxon>Hexamitinae</taxon>
        <taxon>Hexamita</taxon>
    </lineage>
</organism>
<gene>
    <name evidence="1" type="ORF">HINF_LOCUS33420</name>
    <name evidence="2" type="ORF">HINF_LOCUS49223</name>
</gene>
<dbReference type="EMBL" id="CAXDID020000230">
    <property type="protein sequence ID" value="CAL6060433.1"/>
    <property type="molecule type" value="Genomic_DNA"/>
</dbReference>
<protein>
    <submittedName>
        <fullName evidence="2">Hypothetical_protein</fullName>
    </submittedName>
</protein>
<dbReference type="EMBL" id="CATOUU010000751">
    <property type="protein sequence ID" value="CAI9945775.1"/>
    <property type="molecule type" value="Genomic_DNA"/>
</dbReference>
<dbReference type="AlphaFoldDB" id="A0AA86U7D4"/>
<sequence>MPFNNKSAVTAANIRWSEKSSKEVIDLKKEIAELKNILKTHGEVVTQQNTPEINSKMLQAQVDMDQQATVDPNGRRYSENVKLYALYDALSGAHSYNVRSQNMNMVSRQTNWRTKQKLRELLKMDEQSRVDTEFSNVPVTLRQHRLANNIPDTETVPVSVQVDAVALQDNPTYGKNGEAKNVTEHVDDQGNTIIKPICYGFAFLMVPLDNKYKPELLFMLLDKGLNETRVPEIYEKLAKQLQLQRYHSNYMITDGDNMYTKLYSQSLTMSIIDTHKKHIKIGEYKRIVVVRNHYRKLQLFSTCIHPTSRNEIDLTNIFYIFSIKMKLHKSNFIPRQLELFFLKRFKFRYNDFMHKLNIIEIQQIF</sequence>
<keyword evidence="3" id="KW-1185">Reference proteome</keyword>
<proteinExistence type="predicted"/>
<evidence type="ECO:0000313" key="2">
    <source>
        <dbReference type="EMBL" id="CAL6060433.1"/>
    </source>
</evidence>
<dbReference type="Proteomes" id="UP001642409">
    <property type="component" value="Unassembled WGS sequence"/>
</dbReference>
<reference evidence="1" key="1">
    <citation type="submission" date="2023-06" db="EMBL/GenBank/DDBJ databases">
        <authorList>
            <person name="Kurt Z."/>
        </authorList>
    </citation>
    <scope>NUCLEOTIDE SEQUENCE</scope>
</reference>
<reference evidence="2 3" key="2">
    <citation type="submission" date="2024-07" db="EMBL/GenBank/DDBJ databases">
        <authorList>
            <person name="Akdeniz Z."/>
        </authorList>
    </citation>
    <scope>NUCLEOTIDE SEQUENCE [LARGE SCALE GENOMIC DNA]</scope>
</reference>